<dbReference type="EMBL" id="CAMXCT020004210">
    <property type="protein sequence ID" value="CAL1161501.1"/>
    <property type="molecule type" value="Genomic_DNA"/>
</dbReference>
<reference evidence="1" key="1">
    <citation type="submission" date="2022-10" db="EMBL/GenBank/DDBJ databases">
        <authorList>
            <person name="Chen Y."/>
            <person name="Dougan E. K."/>
            <person name="Chan C."/>
            <person name="Rhodes N."/>
            <person name="Thang M."/>
        </authorList>
    </citation>
    <scope>NUCLEOTIDE SEQUENCE</scope>
</reference>
<dbReference type="Proteomes" id="UP001152797">
    <property type="component" value="Unassembled WGS sequence"/>
</dbReference>
<protein>
    <submittedName>
        <fullName evidence="1">Uncharacterized protein</fullName>
    </submittedName>
</protein>
<organism evidence="1">
    <name type="scientific">Cladocopium goreaui</name>
    <dbReference type="NCBI Taxonomy" id="2562237"/>
    <lineage>
        <taxon>Eukaryota</taxon>
        <taxon>Sar</taxon>
        <taxon>Alveolata</taxon>
        <taxon>Dinophyceae</taxon>
        <taxon>Suessiales</taxon>
        <taxon>Symbiodiniaceae</taxon>
        <taxon>Cladocopium</taxon>
    </lineage>
</organism>
<dbReference type="EMBL" id="CAMXCT010004210">
    <property type="protein sequence ID" value="CAI4008126.1"/>
    <property type="molecule type" value="Genomic_DNA"/>
</dbReference>
<evidence type="ECO:0000313" key="1">
    <source>
        <dbReference type="EMBL" id="CAI4008126.1"/>
    </source>
</evidence>
<evidence type="ECO:0000313" key="2">
    <source>
        <dbReference type="EMBL" id="CAL1161501.1"/>
    </source>
</evidence>
<reference evidence="2" key="2">
    <citation type="submission" date="2024-04" db="EMBL/GenBank/DDBJ databases">
        <authorList>
            <person name="Chen Y."/>
            <person name="Shah S."/>
            <person name="Dougan E. K."/>
            <person name="Thang M."/>
            <person name="Chan C."/>
        </authorList>
    </citation>
    <scope>NUCLEOTIDE SEQUENCE [LARGE SCALE GENOMIC DNA]</scope>
</reference>
<name>A0A9P1GBM8_9DINO</name>
<sequence length="155" mass="15995">MVAPANAFSGEAGRYPWYRVAFAGGVDLRHGPSVEAPRTGETLCQNATLAVAEEILGVDGRVYLRLADGRGWAFDDSALFPHDPSVVRGYWQPVSVVPPGANAAAVAAAVANGTAGGGAMTDVAGSMGSMGSMKPTMDYGNQNSQGRGVNPWILN</sequence>
<accession>A0A9P1GBM8</accession>
<proteinExistence type="predicted"/>
<dbReference type="EMBL" id="CAMXCT030004210">
    <property type="protein sequence ID" value="CAL4795438.1"/>
    <property type="molecule type" value="Genomic_DNA"/>
</dbReference>
<evidence type="ECO:0000313" key="3">
    <source>
        <dbReference type="Proteomes" id="UP001152797"/>
    </source>
</evidence>
<dbReference type="AlphaFoldDB" id="A0A9P1GBM8"/>
<dbReference type="OrthoDB" id="472495at2759"/>
<keyword evidence="3" id="KW-1185">Reference proteome</keyword>
<comment type="caution">
    <text evidence="1">The sequence shown here is derived from an EMBL/GenBank/DDBJ whole genome shotgun (WGS) entry which is preliminary data.</text>
</comment>
<gene>
    <name evidence="1" type="ORF">C1SCF055_LOCUS33596</name>
</gene>